<evidence type="ECO:0000313" key="8">
    <source>
        <dbReference type="EMBL" id="TCL76469.1"/>
    </source>
</evidence>
<keyword evidence="9" id="KW-1185">Reference proteome</keyword>
<dbReference type="AlphaFoldDB" id="A0A4R1SAS3"/>
<dbReference type="PANTHER" id="PTHR46566">
    <property type="entry name" value="1-PHOSPHOFRUCTOKINASE-RELATED"/>
    <property type="match status" value="1"/>
</dbReference>
<dbReference type="PIRSF" id="PIRSF000535">
    <property type="entry name" value="1PFK/6PFK/LacC"/>
    <property type="match status" value="1"/>
</dbReference>
<organism evidence="8 9">
    <name type="scientific">Hydrogenispora ethanolica</name>
    <dbReference type="NCBI Taxonomy" id="1082276"/>
    <lineage>
        <taxon>Bacteria</taxon>
        <taxon>Bacillati</taxon>
        <taxon>Bacillota</taxon>
        <taxon>Hydrogenispora</taxon>
    </lineage>
</organism>
<dbReference type="InterPro" id="IPR002173">
    <property type="entry name" value="Carboh/pur_kinase_PfkB_CS"/>
</dbReference>
<dbReference type="Gene3D" id="3.40.1190.20">
    <property type="match status" value="1"/>
</dbReference>
<evidence type="ECO:0000256" key="2">
    <source>
        <dbReference type="ARBA" id="ARBA00022679"/>
    </source>
</evidence>
<keyword evidence="2 6" id="KW-0808">Transferase</keyword>
<reference evidence="8 9" key="1">
    <citation type="submission" date="2019-03" db="EMBL/GenBank/DDBJ databases">
        <title>Genomic Encyclopedia of Type Strains, Phase IV (KMG-IV): sequencing the most valuable type-strain genomes for metagenomic binning, comparative biology and taxonomic classification.</title>
        <authorList>
            <person name="Goeker M."/>
        </authorList>
    </citation>
    <scope>NUCLEOTIDE SEQUENCE [LARGE SCALE GENOMIC DNA]</scope>
    <source>
        <strain evidence="8 9">LX-B</strain>
    </source>
</reference>
<dbReference type="EC" id="2.7.1.144" evidence="6"/>
<dbReference type="GO" id="GO:0005829">
    <property type="term" value="C:cytosol"/>
    <property type="evidence" value="ECO:0007669"/>
    <property type="project" value="TreeGrafter"/>
</dbReference>
<dbReference type="GO" id="GO:0005524">
    <property type="term" value="F:ATP binding"/>
    <property type="evidence" value="ECO:0007669"/>
    <property type="project" value="UniProtKB-KW"/>
</dbReference>
<comment type="similarity">
    <text evidence="6">Belongs to the carbohydrate kinase PfkB family. LacC subfamily.</text>
</comment>
<protein>
    <recommendedName>
        <fullName evidence="6">Tagatose-6-phosphate kinase</fullName>
        <ecNumber evidence="6">2.7.1.144</ecNumber>
    </recommendedName>
</protein>
<keyword evidence="3 6" id="KW-0547">Nucleotide-binding</keyword>
<dbReference type="GO" id="GO:2001059">
    <property type="term" value="P:D-tagatose 6-phosphate catabolic process"/>
    <property type="evidence" value="ECO:0007669"/>
    <property type="project" value="UniProtKB-UniPathway"/>
</dbReference>
<dbReference type="PANTHER" id="PTHR46566:SF2">
    <property type="entry name" value="ATP-DEPENDENT 6-PHOSPHOFRUCTOKINASE ISOZYME 2"/>
    <property type="match status" value="1"/>
</dbReference>
<evidence type="ECO:0000256" key="5">
    <source>
        <dbReference type="ARBA" id="ARBA00022840"/>
    </source>
</evidence>
<evidence type="ECO:0000259" key="7">
    <source>
        <dbReference type="Pfam" id="PF00294"/>
    </source>
</evidence>
<dbReference type="PROSITE" id="PS00584">
    <property type="entry name" value="PFKB_KINASES_2"/>
    <property type="match status" value="1"/>
</dbReference>
<keyword evidence="5 6" id="KW-0067">ATP-binding</keyword>
<dbReference type="GO" id="GO:0008443">
    <property type="term" value="F:phosphofructokinase activity"/>
    <property type="evidence" value="ECO:0007669"/>
    <property type="project" value="TreeGrafter"/>
</dbReference>
<dbReference type="Pfam" id="PF00294">
    <property type="entry name" value="PfkB"/>
    <property type="match status" value="1"/>
</dbReference>
<dbReference type="InterPro" id="IPR017583">
    <property type="entry name" value="Tagatose/fructose_Pkinase"/>
</dbReference>
<dbReference type="Proteomes" id="UP000295008">
    <property type="component" value="Unassembled WGS sequence"/>
</dbReference>
<evidence type="ECO:0000256" key="1">
    <source>
        <dbReference type="ARBA" id="ARBA00005380"/>
    </source>
</evidence>
<evidence type="ECO:0000256" key="4">
    <source>
        <dbReference type="ARBA" id="ARBA00022777"/>
    </source>
</evidence>
<dbReference type="InterPro" id="IPR011611">
    <property type="entry name" value="PfkB_dom"/>
</dbReference>
<dbReference type="InterPro" id="IPR029056">
    <property type="entry name" value="Ribokinase-like"/>
</dbReference>
<dbReference type="SUPFAM" id="SSF53613">
    <property type="entry name" value="Ribokinase-like"/>
    <property type="match status" value="1"/>
</dbReference>
<comment type="pathway">
    <text evidence="6">Carbohydrate metabolism; D-tagatose 6-phosphate degradation; D-glyceraldehyde 3-phosphate and glycerone phosphate from D-tagatose 6-phosphate: step 1/2.</text>
</comment>
<gene>
    <name evidence="8" type="ORF">EDC14_1002228</name>
</gene>
<keyword evidence="6" id="KW-0423">Lactose metabolism</keyword>
<comment type="catalytic activity">
    <reaction evidence="6">
        <text>D-tagatofuranose 6-phosphate + ATP = D-tagatofuranose 1,6-bisphosphate + ADP + H(+)</text>
        <dbReference type="Rhea" id="RHEA:12420"/>
        <dbReference type="ChEBI" id="CHEBI:15378"/>
        <dbReference type="ChEBI" id="CHEBI:30616"/>
        <dbReference type="ChEBI" id="CHEBI:58694"/>
        <dbReference type="ChEBI" id="CHEBI:58695"/>
        <dbReference type="ChEBI" id="CHEBI:456216"/>
        <dbReference type="EC" id="2.7.1.144"/>
    </reaction>
</comment>
<feature type="domain" description="Carbohydrate kinase PfkB" evidence="7">
    <location>
        <begin position="8"/>
        <end position="282"/>
    </location>
</feature>
<dbReference type="PROSITE" id="PS00583">
    <property type="entry name" value="PFKB_KINASES_1"/>
    <property type="match status" value="1"/>
</dbReference>
<comment type="similarity">
    <text evidence="1">Belongs to the carbohydrate kinase pfkB family.</text>
</comment>
<evidence type="ECO:0000256" key="3">
    <source>
        <dbReference type="ARBA" id="ARBA00022741"/>
    </source>
</evidence>
<dbReference type="CDD" id="cd01164">
    <property type="entry name" value="FruK_PfkB_like"/>
    <property type="match status" value="1"/>
</dbReference>
<dbReference type="GO" id="GO:0009024">
    <property type="term" value="F:tagatose-6-phosphate kinase activity"/>
    <property type="evidence" value="ECO:0007669"/>
    <property type="project" value="UniProtKB-EC"/>
</dbReference>
<dbReference type="GO" id="GO:0005988">
    <property type="term" value="P:lactose metabolic process"/>
    <property type="evidence" value="ECO:0007669"/>
    <property type="project" value="UniProtKB-KW"/>
</dbReference>
<proteinExistence type="inferred from homology"/>
<evidence type="ECO:0000313" key="9">
    <source>
        <dbReference type="Proteomes" id="UP000295008"/>
    </source>
</evidence>
<accession>A0A4R1SAS3</accession>
<sequence length="310" mass="33339">MIRSICLNPVIDKVYFINHFTAGRLYRDNCPARYAGGKGVNVAKVLALLGEACAIYGFIGGDSGRRLEDELISLGIQSKFIEIAGDTRTTINVIDKERNLETEILELGPAVAEEELQALIGQLTADIAPGDIVICSGAIINGAPPSIYKAIAAICVAKAAYCFLDTYGEAFHASLPGQYYFAKPNLKEFSEYLGLENKVDDRTIVAQAERLMAKGFENLMVSMGKSGAILVNHTVRLQASPPVISNQSSIGSGDASVAGYAAAINRGSDVEEAFCLSMACGVSNAMHREVGFIDLSEVNELKKRIELRHL</sequence>
<name>A0A4R1SAS3_HYDET</name>
<keyword evidence="4 8" id="KW-0418">Kinase</keyword>
<evidence type="ECO:0000256" key="6">
    <source>
        <dbReference type="PIRNR" id="PIRNR000535"/>
    </source>
</evidence>
<dbReference type="RefSeq" id="WP_132012646.1">
    <property type="nucleotide sequence ID" value="NZ_SLUN01000002.1"/>
</dbReference>
<dbReference type="NCBIfam" id="TIGR03168">
    <property type="entry name" value="1-PFK"/>
    <property type="match status" value="1"/>
</dbReference>
<dbReference type="OrthoDB" id="9801219at2"/>
<comment type="caution">
    <text evidence="8">The sequence shown here is derived from an EMBL/GenBank/DDBJ whole genome shotgun (WGS) entry which is preliminary data.</text>
</comment>
<dbReference type="EMBL" id="SLUN01000002">
    <property type="protein sequence ID" value="TCL76469.1"/>
    <property type="molecule type" value="Genomic_DNA"/>
</dbReference>
<dbReference type="UniPathway" id="UPA00704">
    <property type="reaction ID" value="UER00715"/>
</dbReference>